<keyword evidence="2" id="KW-1185">Reference proteome</keyword>
<reference evidence="1 2" key="1">
    <citation type="journal article" date="2021" name="Hortic Res">
        <title>High-quality reference genome and annotation aids understanding of berry development for evergreen blueberry (Vaccinium darrowii).</title>
        <authorList>
            <person name="Yu J."/>
            <person name="Hulse-Kemp A.M."/>
            <person name="Babiker E."/>
            <person name="Staton M."/>
        </authorList>
    </citation>
    <scope>NUCLEOTIDE SEQUENCE [LARGE SCALE GENOMIC DNA]</scope>
    <source>
        <strain evidence="2">cv. NJ 8807/NJ 8810</strain>
        <tissue evidence="1">Young leaf</tissue>
    </source>
</reference>
<accession>A0ACB7X6L8</accession>
<evidence type="ECO:0000313" key="2">
    <source>
        <dbReference type="Proteomes" id="UP000828048"/>
    </source>
</evidence>
<proteinExistence type="predicted"/>
<protein>
    <submittedName>
        <fullName evidence="1">Uncharacterized protein</fullName>
    </submittedName>
</protein>
<dbReference type="Proteomes" id="UP000828048">
    <property type="component" value="Chromosome 6"/>
</dbReference>
<sequence>MEEALEMARSKDTKERMAGVERLYQLLEASRKTLSSPEVTSLVDCCLDLLKDNNFRVSQGALLALASAAVLSGEHLKLHFNALVPAVVERLGDGKQPVRDAARRLLLTLMEVSSPTIIVERAGSYAWAHKSWRVREEFARTVTSAIGLFASTELPLQRAILPPILQMLNDPNHAVREAAISCIEEMYTQVGPQFRDELQRHNLPTSFLKDITSRLERIQPKVHSSDGPPNNYTAVQIKPANLSAKRSSPKAAKNSTREVSLFGGDGDVTEKPVDPIKVYSEKELTREFEKIASILVPEKDWSVRIGAMQRVEALVIGGATDYPCFRGLLKQLVAPLSTQLSDRRSTIVKQACHLLSFLSKELLGDFESCAETFIPVLFKLVVITVLVIAESADNCIKTMLRNCKVARVIPRIADCAKNDRNAILRARCCEYANLVLEYWADAPEIQRAADLYEDLIRCCVADAMSEVRATARTCYRLFAKTWPERSRRLFSTFDPVIQRVINDEDGGMHRRHASPSVRERSSQMSFTPQTHTPSNLAGYGTSAIVAMDRNSSLPAGTSHSSGLLFSQAKPVGKGTERSLESVLHASQQKVTAIESLLRGLHASDKYNPSALRSSSLDLGVDPPSSRDPPFPLAVPASKNLATSLGLDTTVTGMPKANNRNGGFALSDIITQIQASKEAGKLSYHSNERAEPLSSLSSYSTKRLSEKLQERGSVEANVDAREARRFMNLQVERDSHVPNFQRPLLRKNASTRVSANRRSFDDSQLSFGEMSSYVDGPASLNDALSEGLSPSSDWNARVAAFTYLHSLLQQGPRGIQEVTQNFEKVMKLFFQHLDDPHHKVAQASLSTLADIIPACKKPFESYMERIMPHVFSRLIDPKESVRQPCSTTLEIVSKTYGIDSLLPALLRSLDEQRSPKAKLAVIEFAISSFNKHAMNSEGSGNGGILKLWLAKLTPLVYDKNTKLKDAAVKCIISVYSHFDSVAVLNYILSLSVEEQNSLRRSLKQKTPRIEVDLMNFLQNKKERQRPKSSYDQSDVVGTSSEEGYIGMSRQNHIFGRYSSGSMDSEGGRKWSSAQESTPVTGSIGQDVSVEAQENLYLGLGAGFNSDVLSAKTKDLKYTASVMDSSVNLEASSSPRLDVNGLTMYDHQSDGIKHDDDAPPELDLNHSKLATSKINSTPDTGLSIPQLLHLICNGNDESPTASKRSALQQLVEASIANDPSIWSKYFNQILTAVLEVLDDSESVIRELALSLISEMLKNQGDAMEDSMEIVTEKLLHAAKDIVPKVANEAEHCLAIVLSQYDPFRCLSVIVPLLVTEDEKTLVSCVNCLTKLVGKLSQEELMTQLPSFLPALFEAFGNQSADVRKTVVFCLVDIYIMLGKAFLPYLESLNSTQLRLVTIYANRISQASNMYRFAANLASKARIARNGTQQIGTRLTWSRNYAAKDIKFGVEARALMLRGVEELADAVKVTMGPKGRNVVLEQSYGAPKVTKDGVTVAKSIEFKDRVKNIGASLVKQVANATNDVAGDGTTCATVLTRAIYAEGCKSVAAGMNAMDLRRGITMAVDAVVTNLKSRARMISTSEEIAQVGTISANGEREIGELIAKAMEKVGKEGVITIADGKTLYNELEVVEGMKLDRGYISPYFITNTKNQKCELEDPLILIHEKKISSLNAVVKVLEMALKERRPLLIVAEDVESEALATLILNKLRAGIKVCAIKAPGFGENRKANLQDLATLTGGEVITEELGMNLENVGPGTFGTCKKVTISKDDTVILDGNGDKKAIEERCEQLRTSIELSTSDYDKEKLQERLAKLSGGVAVLKIGGASEAEVGEKKDRVTDALNATKAAVEEGIVPGGGVALLYASKELEKLHTANFDQKIGVQIIQNALKAPVHTIASNAGVEGAVVVGKLLEQDNPDLGYDAAKGEYVDMVKAGIIDPLKVIRTALVDAASVSSLLTTTEAVVVELPKDEKEAPAMGGGMGGMDY</sequence>
<name>A0ACB7X6L8_9ERIC</name>
<dbReference type="EMBL" id="CM037156">
    <property type="protein sequence ID" value="KAH7836392.1"/>
    <property type="molecule type" value="Genomic_DNA"/>
</dbReference>
<evidence type="ECO:0000313" key="1">
    <source>
        <dbReference type="EMBL" id="KAH7836392.1"/>
    </source>
</evidence>
<comment type="caution">
    <text evidence="1">The sequence shown here is derived from an EMBL/GenBank/DDBJ whole genome shotgun (WGS) entry which is preliminary data.</text>
</comment>
<gene>
    <name evidence="1" type="ORF">Vadar_000675</name>
</gene>
<organism evidence="1 2">
    <name type="scientific">Vaccinium darrowii</name>
    <dbReference type="NCBI Taxonomy" id="229202"/>
    <lineage>
        <taxon>Eukaryota</taxon>
        <taxon>Viridiplantae</taxon>
        <taxon>Streptophyta</taxon>
        <taxon>Embryophyta</taxon>
        <taxon>Tracheophyta</taxon>
        <taxon>Spermatophyta</taxon>
        <taxon>Magnoliopsida</taxon>
        <taxon>eudicotyledons</taxon>
        <taxon>Gunneridae</taxon>
        <taxon>Pentapetalae</taxon>
        <taxon>asterids</taxon>
        <taxon>Ericales</taxon>
        <taxon>Ericaceae</taxon>
        <taxon>Vaccinioideae</taxon>
        <taxon>Vaccinieae</taxon>
        <taxon>Vaccinium</taxon>
    </lineage>
</organism>